<dbReference type="EMBL" id="JANJYI010000007">
    <property type="protein sequence ID" value="KAK2642210.1"/>
    <property type="molecule type" value="Genomic_DNA"/>
</dbReference>
<comment type="caution">
    <text evidence="2">The sequence shown here is derived from an EMBL/GenBank/DDBJ whole genome shotgun (WGS) entry which is preliminary data.</text>
</comment>
<evidence type="ECO:0000313" key="3">
    <source>
        <dbReference type="Proteomes" id="UP001280121"/>
    </source>
</evidence>
<evidence type="ECO:0000256" key="1">
    <source>
        <dbReference type="SAM" id="MobiDB-lite"/>
    </source>
</evidence>
<evidence type="ECO:0000313" key="2">
    <source>
        <dbReference type="EMBL" id="KAK2642210.1"/>
    </source>
</evidence>
<gene>
    <name evidence="2" type="ORF">Ddye_023973</name>
</gene>
<protein>
    <submittedName>
        <fullName evidence="2">Uncharacterized protein</fullName>
    </submittedName>
</protein>
<dbReference type="Proteomes" id="UP001280121">
    <property type="component" value="Unassembled WGS sequence"/>
</dbReference>
<feature type="region of interest" description="Disordered" evidence="1">
    <location>
        <begin position="1"/>
        <end position="65"/>
    </location>
</feature>
<organism evidence="2 3">
    <name type="scientific">Dipteronia dyeriana</name>
    <dbReference type="NCBI Taxonomy" id="168575"/>
    <lineage>
        <taxon>Eukaryota</taxon>
        <taxon>Viridiplantae</taxon>
        <taxon>Streptophyta</taxon>
        <taxon>Embryophyta</taxon>
        <taxon>Tracheophyta</taxon>
        <taxon>Spermatophyta</taxon>
        <taxon>Magnoliopsida</taxon>
        <taxon>eudicotyledons</taxon>
        <taxon>Gunneridae</taxon>
        <taxon>Pentapetalae</taxon>
        <taxon>rosids</taxon>
        <taxon>malvids</taxon>
        <taxon>Sapindales</taxon>
        <taxon>Sapindaceae</taxon>
        <taxon>Hippocastanoideae</taxon>
        <taxon>Acereae</taxon>
        <taxon>Dipteronia</taxon>
    </lineage>
</organism>
<dbReference type="AlphaFoldDB" id="A0AAD9WTX6"/>
<proteinExistence type="predicted"/>
<keyword evidence="3" id="KW-1185">Reference proteome</keyword>
<name>A0AAD9WTX6_9ROSI</name>
<accession>A0AAD9WTX6</accession>
<feature type="compositionally biased region" description="Basic and acidic residues" evidence="1">
    <location>
        <begin position="48"/>
        <end position="59"/>
    </location>
</feature>
<reference evidence="2" key="1">
    <citation type="journal article" date="2023" name="Plant J.">
        <title>Genome sequences and population genomics provide insights into the demographic history, inbreeding, and mutation load of two 'living fossil' tree species of Dipteronia.</title>
        <authorList>
            <person name="Feng Y."/>
            <person name="Comes H.P."/>
            <person name="Chen J."/>
            <person name="Zhu S."/>
            <person name="Lu R."/>
            <person name="Zhang X."/>
            <person name="Li P."/>
            <person name="Qiu J."/>
            <person name="Olsen K.M."/>
            <person name="Qiu Y."/>
        </authorList>
    </citation>
    <scope>NUCLEOTIDE SEQUENCE</scope>
    <source>
        <strain evidence="2">KIB01</strain>
    </source>
</reference>
<sequence>MAHGSLVSYGKQGYKNAKGKYGRMGNGSNSSADRNGPIDKSGGNNFSRRKDGEHVDVRTGKNNQVKYGAKEKIPIMDEKLKGIIGSGSRFDNLHKDMDEMMMESGSQVNNKNIGGQLQKDKAILTEITNQIISRNSALQEKVTDEADRNTVLKQFLKDLNKAADNMKCNKMKLQLRREQKELFWKEKSRNCWLKEGDKNTTFFHLSTVIRRRRNKLEGFKGEDGSWTREIVLMKKEAVGYFQKLFEMKQSTGEYSDLPLMFPKLNACDISSLSNAMSEQELKQSIFNIGGLKAPGPDGFPPSSSKNIGIVVKMIYLN</sequence>